<proteinExistence type="predicted"/>
<evidence type="ECO:0000313" key="2">
    <source>
        <dbReference type="Proteomes" id="UP001219518"/>
    </source>
</evidence>
<dbReference type="EMBL" id="JAHWGI010001422">
    <property type="protein sequence ID" value="KAK3931337.1"/>
    <property type="molecule type" value="Genomic_DNA"/>
</dbReference>
<dbReference type="GO" id="GO:0032259">
    <property type="term" value="P:methylation"/>
    <property type="evidence" value="ECO:0007669"/>
    <property type="project" value="UniProtKB-KW"/>
</dbReference>
<organism evidence="1 2">
    <name type="scientific">Frankliniella fusca</name>
    <dbReference type="NCBI Taxonomy" id="407009"/>
    <lineage>
        <taxon>Eukaryota</taxon>
        <taxon>Metazoa</taxon>
        <taxon>Ecdysozoa</taxon>
        <taxon>Arthropoda</taxon>
        <taxon>Hexapoda</taxon>
        <taxon>Insecta</taxon>
        <taxon>Pterygota</taxon>
        <taxon>Neoptera</taxon>
        <taxon>Paraneoptera</taxon>
        <taxon>Thysanoptera</taxon>
        <taxon>Terebrantia</taxon>
        <taxon>Thripoidea</taxon>
        <taxon>Thripidae</taxon>
        <taxon>Frankliniella</taxon>
    </lineage>
</organism>
<comment type="caution">
    <text evidence="1">The sequence shown here is derived from an EMBL/GenBank/DDBJ whole genome shotgun (WGS) entry which is preliminary data.</text>
</comment>
<dbReference type="AlphaFoldDB" id="A0AAE1I0M1"/>
<dbReference type="Proteomes" id="UP001219518">
    <property type="component" value="Unassembled WGS sequence"/>
</dbReference>
<accession>A0AAE1I0M1</accession>
<protein>
    <submittedName>
        <fullName evidence="1">Methyltransferase</fullName>
    </submittedName>
</protein>
<keyword evidence="1" id="KW-0489">Methyltransferase</keyword>
<name>A0AAE1I0M1_9NEOP</name>
<keyword evidence="1" id="KW-0808">Transferase</keyword>
<reference evidence="1" key="1">
    <citation type="submission" date="2021-07" db="EMBL/GenBank/DDBJ databases">
        <authorList>
            <person name="Catto M.A."/>
            <person name="Jacobson A."/>
            <person name="Kennedy G."/>
            <person name="Labadie P."/>
            <person name="Hunt B.G."/>
            <person name="Srinivasan R."/>
        </authorList>
    </citation>
    <scope>NUCLEOTIDE SEQUENCE</scope>
    <source>
        <strain evidence="1">PL_HMW_Pooled</strain>
        <tissue evidence="1">Head</tissue>
    </source>
</reference>
<gene>
    <name evidence="1" type="ORF">KUF71_025790</name>
</gene>
<dbReference type="GO" id="GO:0008168">
    <property type="term" value="F:methyltransferase activity"/>
    <property type="evidence" value="ECO:0007669"/>
    <property type="project" value="UniProtKB-KW"/>
</dbReference>
<evidence type="ECO:0000313" key="1">
    <source>
        <dbReference type="EMBL" id="KAK3931337.1"/>
    </source>
</evidence>
<keyword evidence="2" id="KW-1185">Reference proteome</keyword>
<sequence length="115" mass="13254">MQQTSGSQDILDIYDISQTTQFKGTTCMLTHTMHTYECVSSSSTKITNRERLIPLLTTTSVWMNADRVEHFAPTFLHMCAENLMRDMGLQRCSSSYPSKTEIFLEYSLKNHTFKN</sequence>
<reference evidence="1" key="2">
    <citation type="journal article" date="2023" name="BMC Genomics">
        <title>Pest status, molecular evolution, and epigenetic factors derived from the genome assembly of Frankliniella fusca, a thysanopteran phytovirus vector.</title>
        <authorList>
            <person name="Catto M.A."/>
            <person name="Labadie P.E."/>
            <person name="Jacobson A.L."/>
            <person name="Kennedy G.G."/>
            <person name="Srinivasan R."/>
            <person name="Hunt B.G."/>
        </authorList>
    </citation>
    <scope>NUCLEOTIDE SEQUENCE</scope>
    <source>
        <strain evidence="1">PL_HMW_Pooled</strain>
    </source>
</reference>